<keyword evidence="3" id="KW-1185">Reference proteome</keyword>
<protein>
    <submittedName>
        <fullName evidence="2">Uncharacterized protein</fullName>
    </submittedName>
</protein>
<organism evidence="2 3">
    <name type="scientific">Willisornis vidua</name>
    <name type="common">Xingu scale-backed antbird</name>
    <dbReference type="NCBI Taxonomy" id="1566151"/>
    <lineage>
        <taxon>Eukaryota</taxon>
        <taxon>Metazoa</taxon>
        <taxon>Chordata</taxon>
        <taxon>Craniata</taxon>
        <taxon>Vertebrata</taxon>
        <taxon>Euteleostomi</taxon>
        <taxon>Archelosauria</taxon>
        <taxon>Archosauria</taxon>
        <taxon>Dinosauria</taxon>
        <taxon>Saurischia</taxon>
        <taxon>Theropoda</taxon>
        <taxon>Coelurosauria</taxon>
        <taxon>Aves</taxon>
        <taxon>Neognathae</taxon>
        <taxon>Neoaves</taxon>
        <taxon>Telluraves</taxon>
        <taxon>Australaves</taxon>
        <taxon>Passeriformes</taxon>
        <taxon>Thamnophilidae</taxon>
        <taxon>Willisornis</taxon>
    </lineage>
</organism>
<evidence type="ECO:0000256" key="1">
    <source>
        <dbReference type="SAM" id="MobiDB-lite"/>
    </source>
</evidence>
<feature type="compositionally biased region" description="Acidic residues" evidence="1">
    <location>
        <begin position="111"/>
        <end position="122"/>
    </location>
</feature>
<evidence type="ECO:0000313" key="3">
    <source>
        <dbReference type="Proteomes" id="UP001145742"/>
    </source>
</evidence>
<proteinExistence type="predicted"/>
<gene>
    <name evidence="2" type="ORF">WISP_73500</name>
</gene>
<dbReference type="Proteomes" id="UP001145742">
    <property type="component" value="Unassembled WGS sequence"/>
</dbReference>
<evidence type="ECO:0000313" key="2">
    <source>
        <dbReference type="EMBL" id="KAJ7416128.1"/>
    </source>
</evidence>
<feature type="region of interest" description="Disordered" evidence="1">
    <location>
        <begin position="97"/>
        <end position="145"/>
    </location>
</feature>
<sequence length="208" mass="23373">MHCGIQCVKGLVKKIESGVLHGQLISSIPSWSVPLSIWGRQESVIRQLRQSPVIDLVHNTLMQECGMPKIAPVPGMIVPYPPVVGFLHESRAEDWSRQRRLQQAARQGQDPGDEEKEKEEEKEERKKKKEEDRTEECSAPGAHPGWSRKQSYVLTNIYDWPLKKYTQVLKGSIKDAAEAPALWLMPSLPILGNGLSQGIFRASRALGM</sequence>
<accession>A0ABQ9D6Q9</accession>
<name>A0ABQ9D6Q9_9PASS</name>
<comment type="caution">
    <text evidence="2">The sequence shown here is derived from an EMBL/GenBank/DDBJ whole genome shotgun (WGS) entry which is preliminary data.</text>
</comment>
<dbReference type="EMBL" id="WHWB01033857">
    <property type="protein sequence ID" value="KAJ7416128.1"/>
    <property type="molecule type" value="Genomic_DNA"/>
</dbReference>
<reference evidence="2" key="1">
    <citation type="submission" date="2019-10" db="EMBL/GenBank/DDBJ databases">
        <authorList>
            <person name="Soares A.E.R."/>
            <person name="Aleixo A."/>
            <person name="Schneider P."/>
            <person name="Miyaki C.Y."/>
            <person name="Schneider M.P."/>
            <person name="Mello C."/>
            <person name="Vasconcelos A.T.R."/>
        </authorList>
    </citation>
    <scope>NUCLEOTIDE SEQUENCE</scope>
    <source>
        <tissue evidence="2">Muscle</tissue>
    </source>
</reference>